<evidence type="ECO:0000313" key="1">
    <source>
        <dbReference type="EMBL" id="KAA3761458.1"/>
    </source>
</evidence>
<name>A0A7J4XFW6_9BACE</name>
<dbReference type="Proteomes" id="UP000422221">
    <property type="component" value="Unassembled WGS sequence"/>
</dbReference>
<accession>A0A7J4XFW6</accession>
<dbReference type="AlphaFoldDB" id="A0A7J4XFW6"/>
<reference evidence="1 2" key="1">
    <citation type="journal article" date="2019" name="Nat. Med.">
        <title>A library of human gut bacterial isolates paired with longitudinal multiomics data enables mechanistic microbiome research.</title>
        <authorList>
            <person name="Poyet M."/>
            <person name="Groussin M."/>
            <person name="Gibbons S.M."/>
            <person name="Avila-Pacheco J."/>
            <person name="Jiang X."/>
            <person name="Kearney S.M."/>
            <person name="Perrotta A.R."/>
            <person name="Berdy B."/>
            <person name="Zhao S."/>
            <person name="Lieberman T.D."/>
            <person name="Swanson P.K."/>
            <person name="Smith M."/>
            <person name="Roesemann S."/>
            <person name="Alexander J.E."/>
            <person name="Rich S.A."/>
            <person name="Livny J."/>
            <person name="Vlamakis H."/>
            <person name="Clish C."/>
            <person name="Bullock K."/>
            <person name="Deik A."/>
            <person name="Scott J."/>
            <person name="Pierce K.A."/>
            <person name="Xavier R.J."/>
            <person name="Alm E.J."/>
        </authorList>
    </citation>
    <scope>NUCLEOTIDE SEQUENCE [LARGE SCALE GENOMIC DNA]</scope>
    <source>
        <strain evidence="1 2">BIOML-A10</strain>
    </source>
</reference>
<comment type="caution">
    <text evidence="1">The sequence shown here is derived from an EMBL/GenBank/DDBJ whole genome shotgun (WGS) entry which is preliminary data.</text>
</comment>
<sequence length="113" mass="12846">MRRVKRVLSSLLLLTLFIVYQVSITMFTHVHYVNGVMVVHSHPSHGKHTHSKIEVVIIARLSSFHSLEADAPIHIEAIRPLLYCLQQQTDIPVMPETHMRVVSLRAPPVVRIG</sequence>
<dbReference type="EMBL" id="VWMK01000017">
    <property type="protein sequence ID" value="KAA3761458.1"/>
    <property type="molecule type" value="Genomic_DNA"/>
</dbReference>
<organism evidence="1 2">
    <name type="scientific">Bacteroides salyersiae</name>
    <dbReference type="NCBI Taxonomy" id="291644"/>
    <lineage>
        <taxon>Bacteria</taxon>
        <taxon>Pseudomonadati</taxon>
        <taxon>Bacteroidota</taxon>
        <taxon>Bacteroidia</taxon>
        <taxon>Bacteroidales</taxon>
        <taxon>Bacteroidaceae</taxon>
        <taxon>Bacteroides</taxon>
    </lineage>
</organism>
<dbReference type="GeneID" id="93116874"/>
<evidence type="ECO:0000313" key="2">
    <source>
        <dbReference type="Proteomes" id="UP000422221"/>
    </source>
</evidence>
<protein>
    <submittedName>
        <fullName evidence="1">Uncharacterized protein</fullName>
    </submittedName>
</protein>
<proteinExistence type="predicted"/>
<gene>
    <name evidence="1" type="ORF">F3F73_16325</name>
</gene>
<dbReference type="RefSeq" id="WP_005923129.1">
    <property type="nucleotide sequence ID" value="NZ_CABKSE010000001.1"/>
</dbReference>